<sequence length="330" mass="35045">MSATSSEKQRLTFNVEDLSIPFSLGEKDAWADYKQHRPEYPDSMFDMLFDYHKKHGGKFDAAAASYPRSSAASSSTFTSPTRASPTSPSRKISAPPKFDLAKVAQPLLTPASSTSGTASRRSRRSVSPAKSSGKKAPASPRKRTSKAAKAAAEKEAAANAEADSTVPKAAEFEPTVVLQPVKSEDETAKLHVVEEPVKGAKGSDKKQTVTEVEVPLPTAGQPPTPAEIAAMINKAKEQVDSAKEVDKAAAAKSGAKSESKKGKRKASDITPAEEGADKKDAAEAKESQPRSKKAKTDAEVRKDRVRNRAFIGIGATVAVGALVPWLVNFL</sequence>
<organism evidence="1 2">
    <name type="scientific">Lecanicillium saksenae</name>
    <dbReference type="NCBI Taxonomy" id="468837"/>
    <lineage>
        <taxon>Eukaryota</taxon>
        <taxon>Fungi</taxon>
        <taxon>Dikarya</taxon>
        <taxon>Ascomycota</taxon>
        <taxon>Pezizomycotina</taxon>
        <taxon>Sordariomycetes</taxon>
        <taxon>Hypocreomycetidae</taxon>
        <taxon>Hypocreales</taxon>
        <taxon>Cordycipitaceae</taxon>
        <taxon>Lecanicillium</taxon>
    </lineage>
</organism>
<accession>A0ACC1QGB5</accession>
<protein>
    <submittedName>
        <fullName evidence="1">Uncharacterized protein</fullName>
    </submittedName>
</protein>
<dbReference type="EMBL" id="JANAKD010002500">
    <property type="protein sequence ID" value="KAJ3473455.1"/>
    <property type="molecule type" value="Genomic_DNA"/>
</dbReference>
<evidence type="ECO:0000313" key="2">
    <source>
        <dbReference type="Proteomes" id="UP001148737"/>
    </source>
</evidence>
<evidence type="ECO:0000313" key="1">
    <source>
        <dbReference type="EMBL" id="KAJ3473455.1"/>
    </source>
</evidence>
<keyword evidence="2" id="KW-1185">Reference proteome</keyword>
<reference evidence="1" key="1">
    <citation type="submission" date="2022-07" db="EMBL/GenBank/DDBJ databases">
        <title>Genome Sequence of Lecanicillium saksenae.</title>
        <authorList>
            <person name="Buettner E."/>
        </authorList>
    </citation>
    <scope>NUCLEOTIDE SEQUENCE</scope>
    <source>
        <strain evidence="1">VT-O1</strain>
    </source>
</reference>
<name>A0ACC1QGB5_9HYPO</name>
<gene>
    <name evidence="1" type="ORF">NLG97_g10298</name>
</gene>
<proteinExistence type="predicted"/>
<dbReference type="Proteomes" id="UP001148737">
    <property type="component" value="Unassembled WGS sequence"/>
</dbReference>
<comment type="caution">
    <text evidence="1">The sequence shown here is derived from an EMBL/GenBank/DDBJ whole genome shotgun (WGS) entry which is preliminary data.</text>
</comment>